<dbReference type="EMBL" id="BBNU01000015">
    <property type="protein sequence ID" value="GAL81396.1"/>
    <property type="molecule type" value="Genomic_DNA"/>
</dbReference>
<accession>A0A090WWP0</accession>
<gene>
    <name evidence="1" type="ORF">JCM19274_2472</name>
</gene>
<dbReference type="AlphaFoldDB" id="A0A090WWP0"/>
<dbReference type="PROSITE" id="PS51257">
    <property type="entry name" value="PROKAR_LIPOPROTEIN"/>
    <property type="match status" value="1"/>
</dbReference>
<evidence type="ECO:0000313" key="1">
    <source>
        <dbReference type="EMBL" id="GAL81396.1"/>
    </source>
</evidence>
<evidence type="ECO:0000313" key="2">
    <source>
        <dbReference type="Proteomes" id="UP000029643"/>
    </source>
</evidence>
<dbReference type="RefSeq" id="WP_227806300.1">
    <property type="nucleotide sequence ID" value="NZ_BBNU01000015.1"/>
</dbReference>
<evidence type="ECO:0008006" key="3">
    <source>
        <dbReference type="Google" id="ProtNLM"/>
    </source>
</evidence>
<dbReference type="Proteomes" id="UP000029643">
    <property type="component" value="Unassembled WGS sequence"/>
</dbReference>
<reference evidence="1 2" key="1">
    <citation type="journal article" date="2014" name="Genome Announc.">
        <title>Draft Genome Sequences of Marine Flavobacterium Algibacter lectus Strains SS8 and NR4.</title>
        <authorList>
            <person name="Takatani N."/>
            <person name="Nakanishi M."/>
            <person name="Meirelles P."/>
            <person name="Mino S."/>
            <person name="Suda W."/>
            <person name="Oshima K."/>
            <person name="Hattori M."/>
            <person name="Ohkuma M."/>
            <person name="Hosokawa M."/>
            <person name="Miyashita K."/>
            <person name="Thompson F.L."/>
            <person name="Niwa A."/>
            <person name="Sawabe T."/>
            <person name="Sawabe T."/>
        </authorList>
    </citation>
    <scope>NUCLEOTIDE SEQUENCE [LARGE SCALE GENOMIC DNA]</scope>
    <source>
        <strain evidence="2">JCM19274</strain>
    </source>
</reference>
<sequence length="79" mass="9068">MNKIIYILLISLSFTACEDVIDLELNSAEPRLVIDASLKWIKGTDGKNQFIRLTLSAPLLRSRSTACKWCRCNGYRYKQ</sequence>
<organism evidence="1 2">
    <name type="scientific">Algibacter lectus</name>
    <dbReference type="NCBI Taxonomy" id="221126"/>
    <lineage>
        <taxon>Bacteria</taxon>
        <taxon>Pseudomonadati</taxon>
        <taxon>Bacteroidota</taxon>
        <taxon>Flavobacteriia</taxon>
        <taxon>Flavobacteriales</taxon>
        <taxon>Flavobacteriaceae</taxon>
        <taxon>Algibacter</taxon>
    </lineage>
</organism>
<name>A0A090WWP0_9FLAO</name>
<comment type="caution">
    <text evidence="1">The sequence shown here is derived from an EMBL/GenBank/DDBJ whole genome shotgun (WGS) entry which is preliminary data.</text>
</comment>
<proteinExistence type="predicted"/>
<protein>
    <recommendedName>
        <fullName evidence="3">DUF4249 domain-containing protein</fullName>
    </recommendedName>
</protein>